<dbReference type="Proteomes" id="UP001155128">
    <property type="component" value="Unassembled WGS sequence"/>
</dbReference>
<evidence type="ECO:0000256" key="2">
    <source>
        <dbReference type="PROSITE-ProRule" id="PRU00703"/>
    </source>
</evidence>
<protein>
    <submittedName>
        <fullName evidence="5">CBS domain-containing protein</fullName>
    </submittedName>
</protein>
<dbReference type="InterPro" id="IPR000644">
    <property type="entry name" value="CBS_dom"/>
</dbReference>
<reference evidence="5" key="1">
    <citation type="submission" date="2022-06" db="EMBL/GenBank/DDBJ databases">
        <title>Sphingomicrobium sedimins sp. nov., a marine bacterium isolated from tidal flat.</title>
        <authorList>
            <person name="Kim C.-H."/>
            <person name="Yoo Y."/>
            <person name="Kim J.-J."/>
        </authorList>
    </citation>
    <scope>NUCLEOTIDE SEQUENCE</scope>
    <source>
        <strain evidence="5">GRR-S6-50</strain>
    </source>
</reference>
<name>A0A9X2J2R7_9SPHN</name>
<evidence type="ECO:0000259" key="4">
    <source>
        <dbReference type="PROSITE" id="PS51371"/>
    </source>
</evidence>
<evidence type="ECO:0000313" key="5">
    <source>
        <dbReference type="EMBL" id="MCM8556571.1"/>
    </source>
</evidence>
<sequence length="171" mass="19043">MRIIDRAEYKTKPAPMTGSADMMVADAAKRMSEKNYGSIIIVDDAHRVTGMLTERDLMRRVIAEGRDPGSTKVSEVMTSEVRTANADDELVDWLRIMSNERFRRLPIVDGDQKLVSIMTQGDFVSYTWPELLDQAKALAKATIGENISLPMILFGILAYTVVIIIAVSFAT</sequence>
<keyword evidence="3" id="KW-0472">Membrane</keyword>
<dbReference type="Pfam" id="PF00571">
    <property type="entry name" value="CBS"/>
    <property type="match status" value="2"/>
</dbReference>
<feature type="domain" description="CBS" evidence="4">
    <location>
        <begin position="77"/>
        <end position="134"/>
    </location>
</feature>
<dbReference type="PROSITE" id="PS51371">
    <property type="entry name" value="CBS"/>
    <property type="match status" value="2"/>
</dbReference>
<gene>
    <name evidence="5" type="ORF">NDO55_01895</name>
</gene>
<dbReference type="PANTHER" id="PTHR43080:SF2">
    <property type="entry name" value="CBS DOMAIN-CONTAINING PROTEIN"/>
    <property type="match status" value="1"/>
</dbReference>
<dbReference type="SMART" id="SM00116">
    <property type="entry name" value="CBS"/>
    <property type="match status" value="2"/>
</dbReference>
<evidence type="ECO:0000313" key="6">
    <source>
        <dbReference type="Proteomes" id="UP001155128"/>
    </source>
</evidence>
<keyword evidence="1 2" id="KW-0129">CBS domain</keyword>
<accession>A0A9X2J2R7</accession>
<dbReference type="AlphaFoldDB" id="A0A9X2J2R7"/>
<dbReference type="EMBL" id="JAMSHT010000001">
    <property type="protein sequence ID" value="MCM8556571.1"/>
    <property type="molecule type" value="Genomic_DNA"/>
</dbReference>
<dbReference type="Gene3D" id="3.10.580.10">
    <property type="entry name" value="CBS-domain"/>
    <property type="match status" value="1"/>
</dbReference>
<organism evidence="5 6">
    <name type="scientific">Sphingomicrobium sediminis</name>
    <dbReference type="NCBI Taxonomy" id="2950949"/>
    <lineage>
        <taxon>Bacteria</taxon>
        <taxon>Pseudomonadati</taxon>
        <taxon>Pseudomonadota</taxon>
        <taxon>Alphaproteobacteria</taxon>
        <taxon>Sphingomonadales</taxon>
        <taxon>Sphingomonadaceae</taxon>
        <taxon>Sphingomicrobium</taxon>
    </lineage>
</organism>
<feature type="transmembrane region" description="Helical" evidence="3">
    <location>
        <begin position="149"/>
        <end position="170"/>
    </location>
</feature>
<dbReference type="InterPro" id="IPR046342">
    <property type="entry name" value="CBS_dom_sf"/>
</dbReference>
<keyword evidence="3" id="KW-1133">Transmembrane helix</keyword>
<evidence type="ECO:0000256" key="3">
    <source>
        <dbReference type="SAM" id="Phobius"/>
    </source>
</evidence>
<keyword evidence="3" id="KW-0812">Transmembrane</keyword>
<keyword evidence="6" id="KW-1185">Reference proteome</keyword>
<dbReference type="SUPFAM" id="SSF54631">
    <property type="entry name" value="CBS-domain pair"/>
    <property type="match status" value="1"/>
</dbReference>
<feature type="domain" description="CBS" evidence="4">
    <location>
        <begin position="11"/>
        <end position="68"/>
    </location>
</feature>
<dbReference type="InterPro" id="IPR051257">
    <property type="entry name" value="Diverse_CBS-Domain"/>
</dbReference>
<comment type="caution">
    <text evidence="5">The sequence shown here is derived from an EMBL/GenBank/DDBJ whole genome shotgun (WGS) entry which is preliminary data.</text>
</comment>
<dbReference type="RefSeq" id="WP_252111895.1">
    <property type="nucleotide sequence ID" value="NZ_JAMSHT010000001.1"/>
</dbReference>
<dbReference type="PANTHER" id="PTHR43080">
    <property type="entry name" value="CBS DOMAIN-CONTAINING PROTEIN CBSX3, MITOCHONDRIAL"/>
    <property type="match status" value="1"/>
</dbReference>
<evidence type="ECO:0000256" key="1">
    <source>
        <dbReference type="ARBA" id="ARBA00023122"/>
    </source>
</evidence>
<proteinExistence type="predicted"/>